<feature type="compositionally biased region" description="Polar residues" evidence="9">
    <location>
        <begin position="478"/>
        <end position="488"/>
    </location>
</feature>
<feature type="region of interest" description="Disordered" evidence="9">
    <location>
        <begin position="515"/>
        <end position="535"/>
    </location>
</feature>
<dbReference type="CDD" id="cd09927">
    <property type="entry name" value="SH2_Tensin_like"/>
    <property type="match status" value="1"/>
</dbReference>
<dbReference type="InterPro" id="IPR035892">
    <property type="entry name" value="C2_domain_sf"/>
</dbReference>
<evidence type="ECO:0000256" key="9">
    <source>
        <dbReference type="SAM" id="MobiDB-lite"/>
    </source>
</evidence>
<dbReference type="PROSITE" id="PS51181">
    <property type="entry name" value="PPASE_TENSIN"/>
    <property type="match status" value="1"/>
</dbReference>
<evidence type="ECO:0000259" key="11">
    <source>
        <dbReference type="PROSITE" id="PS51181"/>
    </source>
</evidence>
<keyword evidence="5" id="KW-0904">Protein phosphatase</keyword>
<dbReference type="Pfam" id="PF10409">
    <property type="entry name" value="PTEN_C2"/>
    <property type="match status" value="1"/>
</dbReference>
<dbReference type="Gene3D" id="3.30.505.10">
    <property type="entry name" value="SH2 domain"/>
    <property type="match status" value="1"/>
</dbReference>
<feature type="domain" description="C2 tensin-type" evidence="12">
    <location>
        <begin position="243"/>
        <end position="368"/>
    </location>
</feature>
<evidence type="ECO:0000256" key="2">
    <source>
        <dbReference type="ARBA" id="ARBA00007881"/>
    </source>
</evidence>
<dbReference type="CDD" id="cd01213">
    <property type="entry name" value="PTB_tensin"/>
    <property type="match status" value="1"/>
</dbReference>
<dbReference type="SUPFAM" id="SSF49562">
    <property type="entry name" value="C2 domain (Calcium/lipid-binding domain, CaLB)"/>
    <property type="match status" value="1"/>
</dbReference>
<evidence type="ECO:0000256" key="4">
    <source>
        <dbReference type="ARBA" id="ARBA00022801"/>
    </source>
</evidence>
<feature type="compositionally biased region" description="Low complexity" evidence="9">
    <location>
        <begin position="461"/>
        <end position="470"/>
    </location>
</feature>
<feature type="region of interest" description="Disordered" evidence="9">
    <location>
        <begin position="834"/>
        <end position="976"/>
    </location>
</feature>
<dbReference type="Pfam" id="PF00017">
    <property type="entry name" value="SH2"/>
    <property type="match status" value="1"/>
</dbReference>
<evidence type="ECO:0000313" key="14">
    <source>
        <dbReference type="Proteomes" id="UP000677054"/>
    </source>
</evidence>
<dbReference type="InterPro" id="IPR051484">
    <property type="entry name" value="Tensin_PTEN_phosphatase"/>
</dbReference>
<feature type="compositionally biased region" description="Polar residues" evidence="9">
    <location>
        <begin position="931"/>
        <end position="946"/>
    </location>
</feature>
<feature type="compositionally biased region" description="Basic and acidic residues" evidence="9">
    <location>
        <begin position="790"/>
        <end position="812"/>
    </location>
</feature>
<dbReference type="PANTHER" id="PTHR45734:SF10">
    <property type="entry name" value="BLISTERY, ISOFORM A"/>
    <property type="match status" value="1"/>
</dbReference>
<dbReference type="SUPFAM" id="SSF52799">
    <property type="entry name" value="(Phosphotyrosine protein) phosphatases II"/>
    <property type="match status" value="1"/>
</dbReference>
<keyword evidence="7 8" id="KW-0727">SH2 domain</keyword>
<evidence type="ECO:0008006" key="15">
    <source>
        <dbReference type="Google" id="ProtNLM"/>
    </source>
</evidence>
<feature type="compositionally biased region" description="Polar residues" evidence="9">
    <location>
        <begin position="50"/>
        <end position="59"/>
    </location>
</feature>
<dbReference type="InterPro" id="IPR029023">
    <property type="entry name" value="Tensin_phosphatase"/>
</dbReference>
<evidence type="ECO:0000256" key="5">
    <source>
        <dbReference type="ARBA" id="ARBA00022912"/>
    </source>
</evidence>
<dbReference type="PANTHER" id="PTHR45734">
    <property type="entry name" value="TENSIN"/>
    <property type="match status" value="1"/>
</dbReference>
<dbReference type="InterPro" id="IPR006020">
    <property type="entry name" value="PTB/PI_dom"/>
</dbReference>
<evidence type="ECO:0000256" key="1">
    <source>
        <dbReference type="ARBA" id="ARBA00004282"/>
    </source>
</evidence>
<feature type="compositionally biased region" description="Basic and acidic residues" evidence="9">
    <location>
        <begin position="723"/>
        <end position="732"/>
    </location>
</feature>
<feature type="region of interest" description="Disordered" evidence="9">
    <location>
        <begin position="400"/>
        <end position="432"/>
    </location>
</feature>
<dbReference type="Proteomes" id="UP000677054">
    <property type="component" value="Unassembled WGS sequence"/>
</dbReference>
<organism evidence="13">
    <name type="scientific">Darwinula stevensoni</name>
    <dbReference type="NCBI Taxonomy" id="69355"/>
    <lineage>
        <taxon>Eukaryota</taxon>
        <taxon>Metazoa</taxon>
        <taxon>Ecdysozoa</taxon>
        <taxon>Arthropoda</taxon>
        <taxon>Crustacea</taxon>
        <taxon>Oligostraca</taxon>
        <taxon>Ostracoda</taxon>
        <taxon>Podocopa</taxon>
        <taxon>Podocopida</taxon>
        <taxon>Darwinulocopina</taxon>
        <taxon>Darwinuloidea</taxon>
        <taxon>Darwinulidae</taxon>
        <taxon>Darwinula</taxon>
    </lineage>
</organism>
<dbReference type="Gene3D" id="2.30.29.30">
    <property type="entry name" value="Pleckstrin-homology domain (PH domain)/Phosphotyrosine-binding domain (PTB)"/>
    <property type="match status" value="2"/>
</dbReference>
<dbReference type="SMART" id="SM00252">
    <property type="entry name" value="SH2"/>
    <property type="match status" value="1"/>
</dbReference>
<dbReference type="InterPro" id="IPR014020">
    <property type="entry name" value="Tensin_C2-dom"/>
</dbReference>
<keyword evidence="6" id="KW-0965">Cell junction</keyword>
<evidence type="ECO:0000256" key="8">
    <source>
        <dbReference type="PROSITE-ProRule" id="PRU00191"/>
    </source>
</evidence>
<gene>
    <name evidence="13" type="ORF">DSTB1V02_LOCUS4973</name>
</gene>
<dbReference type="InterPro" id="IPR000980">
    <property type="entry name" value="SH2"/>
</dbReference>
<dbReference type="Gene3D" id="3.90.190.10">
    <property type="entry name" value="Protein tyrosine phosphatase superfamily"/>
    <property type="match status" value="1"/>
</dbReference>
<dbReference type="InterPro" id="IPR029021">
    <property type="entry name" value="Prot-tyrosine_phosphatase-like"/>
</dbReference>
<feature type="domain" description="Phosphatase tensin-type" evidence="11">
    <location>
        <begin position="62"/>
        <end position="238"/>
    </location>
</feature>
<feature type="domain" description="SH2" evidence="10">
    <location>
        <begin position="1029"/>
        <end position="1139"/>
    </location>
</feature>
<feature type="region of interest" description="Disordered" evidence="9">
    <location>
        <begin position="587"/>
        <end position="620"/>
    </location>
</feature>
<feature type="compositionally biased region" description="Polar residues" evidence="9">
    <location>
        <begin position="774"/>
        <end position="789"/>
    </location>
</feature>
<feature type="region of interest" description="Disordered" evidence="9">
    <location>
        <begin position="460"/>
        <end position="488"/>
    </location>
</feature>
<dbReference type="SUPFAM" id="SSF50729">
    <property type="entry name" value="PH domain-like"/>
    <property type="match status" value="1"/>
</dbReference>
<dbReference type="InterPro" id="IPR036860">
    <property type="entry name" value="SH2_dom_sf"/>
</dbReference>
<feature type="compositionally biased region" description="Low complexity" evidence="9">
    <location>
        <begin position="865"/>
        <end position="877"/>
    </location>
</feature>
<accession>A0A7R9A1V1</accession>
<name>A0A7R9A1V1_9CRUS</name>
<dbReference type="EMBL" id="CAJPEV010000777">
    <property type="protein sequence ID" value="CAG0888462.1"/>
    <property type="molecule type" value="Genomic_DNA"/>
</dbReference>
<evidence type="ECO:0000259" key="10">
    <source>
        <dbReference type="PROSITE" id="PS50001"/>
    </source>
</evidence>
<dbReference type="OrthoDB" id="6273691at2759"/>
<reference evidence="13" key="1">
    <citation type="submission" date="2020-11" db="EMBL/GenBank/DDBJ databases">
        <authorList>
            <person name="Tran Van P."/>
        </authorList>
    </citation>
    <scope>NUCLEOTIDE SEQUENCE</scope>
</reference>
<evidence type="ECO:0000256" key="6">
    <source>
        <dbReference type="ARBA" id="ARBA00022949"/>
    </source>
</evidence>
<dbReference type="SUPFAM" id="SSF55550">
    <property type="entry name" value="SH2 domain"/>
    <property type="match status" value="1"/>
</dbReference>
<keyword evidence="14" id="KW-1185">Reference proteome</keyword>
<dbReference type="Gene3D" id="2.60.40.1110">
    <property type="match status" value="1"/>
</dbReference>
<dbReference type="EMBL" id="LR900294">
    <property type="protein sequence ID" value="CAD7245097.1"/>
    <property type="molecule type" value="Genomic_DNA"/>
</dbReference>
<dbReference type="PROSITE" id="PS51182">
    <property type="entry name" value="C2_TENSIN"/>
    <property type="match status" value="1"/>
</dbReference>
<dbReference type="InterPro" id="IPR035012">
    <property type="entry name" value="Tensin-like_SH2"/>
</dbReference>
<dbReference type="PROSITE" id="PS50001">
    <property type="entry name" value="SH2"/>
    <property type="match status" value="1"/>
</dbReference>
<evidence type="ECO:0000313" key="13">
    <source>
        <dbReference type="EMBL" id="CAD7245097.1"/>
    </source>
</evidence>
<feature type="compositionally biased region" description="Polar residues" evidence="9">
    <location>
        <begin position="966"/>
        <end position="976"/>
    </location>
</feature>
<feature type="compositionally biased region" description="Basic and acidic residues" evidence="9">
    <location>
        <begin position="888"/>
        <end position="915"/>
    </location>
</feature>
<feature type="compositionally biased region" description="Low complexity" evidence="9">
    <location>
        <begin position="834"/>
        <end position="855"/>
    </location>
</feature>
<sequence length="1304" mass="143069">MPFVLLTSIVLTSQVSEEGGNVLGLETESPHSRPQSQRGAGTGEYLGSPGQRSLPSSPSAEIRSRTSRAPMELDYVTERVLSVFFPKEISDELYIRKLEELSHMLQGKYGDNFKVFNLSERSQELEQFFGENLEELGWPDELAPPLGRLCSICKALETWVASSTSPTRVAVLHSRGWRDRAGVVLSAYLHYSTLCPRNGEHSLDRFAMRRYFDAKIQQLDQPSQKRYIEYFSGLLSGSIRINSSPLYLNRVVVVGCPAFSSRGGSTPFLKVYQGLGPVFISSPVTGVTGDTKSFSIPCGNLRLHGDVLVKCYHLREDGQGRDVIFRCQFHTCAIDSSLLVLKRHELDHACYDMRFPLDGWVELHFGSESSDARQYHHHREGMQETDNAIMKWDSYENCDTRSSPVRSSPYVQTSKTTNPQQEPGVLHTQGPIDGSLYATVNKKKLSPNDLIIEGEEGHTVSMDSGISSSSGPKDGHLSGSSASPPHTAESFLSTVQSDLQFPEVSERSFHTLKTTVEVHPVPRDGRPGPGDPAELDELLQGMLETVENIPDLKPGQGRDVDINSIRTDFDFEHSKSPLAWNGVTSHRSLSVSSGYPPSLGPAPPSSPPITNGYASSVSKASDSCLDDTLNTTVDGLDDCDTPYHTRGDSKPFSYGPVTSSPSFQRRAAQNRSLSSSNTVMMKKEALEPGLESPRLVRKLSAPQSPVNSYSVLESPGFVSRSASFRDRDRESSKTWSSGTGSPYEYKKPLQSSLSFRGTPTYHRDFTYGPEVFSRPSSPGGSTWLQSQQTKLRERQEARLRMARSPHEERLMSELKSVQNKRMLDTGMVQDLSTPLHVHTSSSSSSSPGAHPGSVPENGGSSTYGSPLLSTPTRSSSRQRTAHYQLQRNKSDTSFDRDRPFVSVKRAHEESKRYIEDLEEGGSRPVTPGFPVQNSPRTPYVNSSHSETAAGLPPKSPTSSRKDRSPSPAQGKSQQGQGLLTQAETLNGHVSPSLYHGQSTRSSLLSLTDSPHHDVISHHPVFVSDNSRFWYKPSISREEAIGMLKDKSPGTFVVRDSYSYPGAYGLALKVAAPPVNMSPSKINSGDISNELVRHFLIETTSKGVRIKGCPNEPVFGSLSALVYQHSLTPLALPCKLLLPSSDPACVTSQAVQIESPAQLLVQGAACNVLYLFTVDTESLTGPQAIRKCMGILMAQKTTPTATVVHFKASSQGITLTDNERKVFFSRCFGFVARKPGSRSSNQCHLFAEYEPQQPATAIVNFVTKVMLTDSPLVQFDCTGYGDFVAKVSRISVTPTFIFEFEAGSD</sequence>
<comment type="similarity">
    <text evidence="2">Belongs to the PTEN phosphatase protein family.</text>
</comment>
<dbReference type="GO" id="GO:0004721">
    <property type="term" value="F:phosphoprotein phosphatase activity"/>
    <property type="evidence" value="ECO:0007669"/>
    <property type="project" value="UniProtKB-KW"/>
</dbReference>
<dbReference type="GO" id="GO:0005925">
    <property type="term" value="C:focal adhesion"/>
    <property type="evidence" value="ECO:0007669"/>
    <property type="project" value="TreeGrafter"/>
</dbReference>
<feature type="region of interest" description="Disordered" evidence="9">
    <location>
        <begin position="721"/>
        <end position="753"/>
    </location>
</feature>
<keyword evidence="4" id="KW-0378">Hydrolase</keyword>
<comment type="subcellular location">
    <subcellularLocation>
        <location evidence="1">Cell junction</location>
    </subcellularLocation>
</comment>
<dbReference type="InterPro" id="IPR011993">
    <property type="entry name" value="PH-like_dom_sf"/>
</dbReference>
<dbReference type="Pfam" id="PF08416">
    <property type="entry name" value="PTB"/>
    <property type="match status" value="1"/>
</dbReference>
<feature type="compositionally biased region" description="Pro residues" evidence="9">
    <location>
        <begin position="598"/>
        <end position="607"/>
    </location>
</feature>
<evidence type="ECO:0000256" key="7">
    <source>
        <dbReference type="ARBA" id="ARBA00022999"/>
    </source>
</evidence>
<dbReference type="InterPro" id="IPR033929">
    <property type="entry name" value="Tensin_PTB"/>
</dbReference>
<evidence type="ECO:0000259" key="12">
    <source>
        <dbReference type="PROSITE" id="PS51182"/>
    </source>
</evidence>
<dbReference type="SMART" id="SM00462">
    <property type="entry name" value="PTB"/>
    <property type="match status" value="1"/>
</dbReference>
<feature type="compositionally biased region" description="Polar residues" evidence="9">
    <location>
        <begin position="400"/>
        <end position="421"/>
    </location>
</feature>
<protein>
    <recommendedName>
        <fullName evidence="15">Tensin</fullName>
    </recommendedName>
</protein>
<feature type="region of interest" description="Disordered" evidence="9">
    <location>
        <begin position="766"/>
        <end position="813"/>
    </location>
</feature>
<feature type="region of interest" description="Disordered" evidence="9">
    <location>
        <begin position="633"/>
        <end position="680"/>
    </location>
</feature>
<dbReference type="InterPro" id="IPR013625">
    <property type="entry name" value="PTB"/>
</dbReference>
<evidence type="ECO:0000256" key="3">
    <source>
        <dbReference type="ARBA" id="ARBA00022553"/>
    </source>
</evidence>
<feature type="compositionally biased region" description="Polar residues" evidence="9">
    <location>
        <begin position="656"/>
        <end position="679"/>
    </location>
</feature>
<dbReference type="SMART" id="SM01326">
    <property type="entry name" value="PTEN_C2"/>
    <property type="match status" value="1"/>
</dbReference>
<proteinExistence type="inferred from homology"/>
<feature type="region of interest" description="Disordered" evidence="9">
    <location>
        <begin position="22"/>
        <end position="66"/>
    </location>
</feature>
<keyword evidence="3" id="KW-0597">Phosphoprotein</keyword>